<evidence type="ECO:0000313" key="9">
    <source>
        <dbReference type="Proteomes" id="UP001595699"/>
    </source>
</evidence>
<evidence type="ECO:0000259" key="6">
    <source>
        <dbReference type="PROSITE" id="PS51898"/>
    </source>
</evidence>
<dbReference type="SUPFAM" id="SSF56349">
    <property type="entry name" value="DNA breaking-rejoining enzymes"/>
    <property type="match status" value="1"/>
</dbReference>
<feature type="region of interest" description="Disordered" evidence="5">
    <location>
        <begin position="320"/>
        <end position="344"/>
    </location>
</feature>
<evidence type="ECO:0000256" key="2">
    <source>
        <dbReference type="ARBA" id="ARBA00023125"/>
    </source>
</evidence>
<dbReference type="Gene3D" id="1.10.443.10">
    <property type="entry name" value="Intergrase catalytic core"/>
    <property type="match status" value="1"/>
</dbReference>
<dbReference type="PROSITE" id="PS51898">
    <property type="entry name" value="TYR_RECOMBINASE"/>
    <property type="match status" value="1"/>
</dbReference>
<dbReference type="InterPro" id="IPR044068">
    <property type="entry name" value="CB"/>
</dbReference>
<evidence type="ECO:0000256" key="1">
    <source>
        <dbReference type="ARBA" id="ARBA00022908"/>
    </source>
</evidence>
<feature type="domain" description="Core-binding (CB)" evidence="7">
    <location>
        <begin position="65"/>
        <end position="150"/>
    </location>
</feature>
<keyword evidence="9" id="KW-1185">Reference proteome</keyword>
<dbReference type="PROSITE" id="PS51900">
    <property type="entry name" value="CB"/>
    <property type="match status" value="1"/>
</dbReference>
<feature type="compositionally biased region" description="Basic and acidic residues" evidence="5">
    <location>
        <begin position="320"/>
        <end position="335"/>
    </location>
</feature>
<dbReference type="InterPro" id="IPR004107">
    <property type="entry name" value="Integrase_SAM-like_N"/>
</dbReference>
<evidence type="ECO:0000256" key="3">
    <source>
        <dbReference type="ARBA" id="ARBA00023172"/>
    </source>
</evidence>
<dbReference type="InterPro" id="IPR002104">
    <property type="entry name" value="Integrase_catalytic"/>
</dbReference>
<sequence>MEHQERAGDRAGDVDEVVEAELVDELAPAIATLNSATSTAAGGMISPYIVAQPMRISAEVLEADDPAAALAARFLLRHPKHTRAAYATDLTQWFTFARQLGVEPLHAKLDHADAYALYLREEPVRGGRPLAPSTVQRKLSAASSFYKYAVETRVLTESPFLGVKRPKPPKNSSTVGLTKAEMRRLRAAAAADGPRSEALVELLQNNGLRISEAVQADADHLGWDRGHRTLRVLRKGGDITTEPLAPLTARAIDTYLDGRTTGPIFITSTGARMDRIAAYRIIARLARQADIPAADAITPHSLRHSFATAALDAGVPLRDVQDAMGHADPRTTRRYDRSRRRSPR</sequence>
<dbReference type="EMBL" id="JBHRZH010000002">
    <property type="protein sequence ID" value="MFC3759674.1"/>
    <property type="molecule type" value="Genomic_DNA"/>
</dbReference>
<organism evidence="8 9">
    <name type="scientific">Tenggerimyces flavus</name>
    <dbReference type="NCBI Taxonomy" id="1708749"/>
    <lineage>
        <taxon>Bacteria</taxon>
        <taxon>Bacillati</taxon>
        <taxon>Actinomycetota</taxon>
        <taxon>Actinomycetes</taxon>
        <taxon>Propionibacteriales</taxon>
        <taxon>Nocardioidaceae</taxon>
        <taxon>Tenggerimyces</taxon>
    </lineage>
</organism>
<dbReference type="InterPro" id="IPR010998">
    <property type="entry name" value="Integrase_recombinase_N"/>
</dbReference>
<reference evidence="9" key="1">
    <citation type="journal article" date="2019" name="Int. J. Syst. Evol. Microbiol.">
        <title>The Global Catalogue of Microorganisms (GCM) 10K type strain sequencing project: providing services to taxonomists for standard genome sequencing and annotation.</title>
        <authorList>
            <consortium name="The Broad Institute Genomics Platform"/>
            <consortium name="The Broad Institute Genome Sequencing Center for Infectious Disease"/>
            <person name="Wu L."/>
            <person name="Ma J."/>
        </authorList>
    </citation>
    <scope>NUCLEOTIDE SEQUENCE [LARGE SCALE GENOMIC DNA]</scope>
    <source>
        <strain evidence="9">CGMCC 4.7241</strain>
    </source>
</reference>
<dbReference type="Proteomes" id="UP001595699">
    <property type="component" value="Unassembled WGS sequence"/>
</dbReference>
<accession>A0ABV7Y5J0</accession>
<keyword evidence="1" id="KW-0229">DNA integration</keyword>
<dbReference type="InterPro" id="IPR011010">
    <property type="entry name" value="DNA_brk_join_enz"/>
</dbReference>
<dbReference type="InterPro" id="IPR050090">
    <property type="entry name" value="Tyrosine_recombinase_XerCD"/>
</dbReference>
<dbReference type="Gene3D" id="1.10.150.130">
    <property type="match status" value="1"/>
</dbReference>
<evidence type="ECO:0000256" key="4">
    <source>
        <dbReference type="PROSITE-ProRule" id="PRU01248"/>
    </source>
</evidence>
<gene>
    <name evidence="8" type="ORF">ACFOUW_02370</name>
</gene>
<protein>
    <submittedName>
        <fullName evidence="8">Tyrosine-type recombinase/integrase</fullName>
    </submittedName>
</protein>
<name>A0ABV7Y5J0_9ACTN</name>
<evidence type="ECO:0000256" key="5">
    <source>
        <dbReference type="SAM" id="MobiDB-lite"/>
    </source>
</evidence>
<evidence type="ECO:0000313" key="8">
    <source>
        <dbReference type="EMBL" id="MFC3759674.1"/>
    </source>
</evidence>
<feature type="domain" description="Tyr recombinase" evidence="6">
    <location>
        <begin position="172"/>
        <end position="344"/>
    </location>
</feature>
<dbReference type="InterPro" id="IPR013762">
    <property type="entry name" value="Integrase-like_cat_sf"/>
</dbReference>
<dbReference type="RefSeq" id="WP_205121858.1">
    <property type="nucleotide sequence ID" value="NZ_JAFBCM010000001.1"/>
</dbReference>
<comment type="caution">
    <text evidence="8">The sequence shown here is derived from an EMBL/GenBank/DDBJ whole genome shotgun (WGS) entry which is preliminary data.</text>
</comment>
<keyword evidence="2 4" id="KW-0238">DNA-binding</keyword>
<proteinExistence type="predicted"/>
<dbReference type="PANTHER" id="PTHR30349:SF81">
    <property type="entry name" value="TYROSINE RECOMBINASE XERC"/>
    <property type="match status" value="1"/>
</dbReference>
<dbReference type="Pfam" id="PF02899">
    <property type="entry name" value="Phage_int_SAM_1"/>
    <property type="match status" value="1"/>
</dbReference>
<evidence type="ECO:0000259" key="7">
    <source>
        <dbReference type="PROSITE" id="PS51900"/>
    </source>
</evidence>
<dbReference type="PANTHER" id="PTHR30349">
    <property type="entry name" value="PHAGE INTEGRASE-RELATED"/>
    <property type="match status" value="1"/>
</dbReference>
<keyword evidence="3" id="KW-0233">DNA recombination</keyword>
<dbReference type="Pfam" id="PF00589">
    <property type="entry name" value="Phage_integrase"/>
    <property type="match status" value="1"/>
</dbReference>